<evidence type="ECO:0000313" key="11">
    <source>
        <dbReference type="Proteomes" id="UP000190831"/>
    </source>
</evidence>
<evidence type="ECO:0000256" key="6">
    <source>
        <dbReference type="ARBA" id="ARBA00038347"/>
    </source>
</evidence>
<feature type="transmembrane region" description="Helical" evidence="8">
    <location>
        <begin position="366"/>
        <end position="384"/>
    </location>
</feature>
<feature type="transmembrane region" description="Helical" evidence="8">
    <location>
        <begin position="242"/>
        <end position="262"/>
    </location>
</feature>
<dbReference type="Proteomes" id="UP000190831">
    <property type="component" value="Chromosome E"/>
</dbReference>
<dbReference type="InterPro" id="IPR036259">
    <property type="entry name" value="MFS_trans_sf"/>
</dbReference>
<feature type="compositionally biased region" description="Polar residues" evidence="7">
    <location>
        <begin position="579"/>
        <end position="589"/>
    </location>
</feature>
<feature type="transmembrane region" description="Helical" evidence="8">
    <location>
        <begin position="86"/>
        <end position="107"/>
    </location>
</feature>
<feature type="compositionally biased region" description="Basic and acidic residues" evidence="7">
    <location>
        <begin position="25"/>
        <end position="45"/>
    </location>
</feature>
<feature type="transmembrane region" description="Helical" evidence="8">
    <location>
        <begin position="211"/>
        <end position="236"/>
    </location>
</feature>
<reference evidence="11" key="1">
    <citation type="submission" date="2016-03" db="EMBL/GenBank/DDBJ databases">
        <authorList>
            <person name="Devillers H."/>
        </authorList>
    </citation>
    <scope>NUCLEOTIDE SEQUENCE [LARGE SCALE GENOMIC DNA]</scope>
</reference>
<keyword evidence="3 8" id="KW-0812">Transmembrane</keyword>
<feature type="transmembrane region" description="Helical" evidence="8">
    <location>
        <begin position="178"/>
        <end position="199"/>
    </location>
</feature>
<keyword evidence="4 8" id="KW-1133">Transmembrane helix</keyword>
<dbReference type="OrthoDB" id="440553at2759"/>
<feature type="transmembrane region" description="Helical" evidence="8">
    <location>
        <begin position="327"/>
        <end position="346"/>
    </location>
</feature>
<evidence type="ECO:0000256" key="2">
    <source>
        <dbReference type="ARBA" id="ARBA00022448"/>
    </source>
</evidence>
<keyword evidence="5 8" id="KW-0472">Membrane</keyword>
<organism evidence="10 11">
    <name type="scientific">Lachancea fermentati</name>
    <name type="common">Zygosaccharomyces fermentati</name>
    <dbReference type="NCBI Taxonomy" id="4955"/>
    <lineage>
        <taxon>Eukaryota</taxon>
        <taxon>Fungi</taxon>
        <taxon>Dikarya</taxon>
        <taxon>Ascomycota</taxon>
        <taxon>Saccharomycotina</taxon>
        <taxon>Saccharomycetes</taxon>
        <taxon>Saccharomycetales</taxon>
        <taxon>Saccharomycetaceae</taxon>
        <taxon>Lachancea</taxon>
    </lineage>
</organism>
<keyword evidence="2" id="KW-0813">Transport</keyword>
<evidence type="ECO:0000256" key="3">
    <source>
        <dbReference type="ARBA" id="ARBA00022692"/>
    </source>
</evidence>
<dbReference type="Pfam" id="PF07690">
    <property type="entry name" value="MFS_1"/>
    <property type="match status" value="1"/>
</dbReference>
<protein>
    <submittedName>
        <fullName evidence="10">LAFE_0E12002g1_1</fullName>
    </submittedName>
</protein>
<feature type="transmembrane region" description="Helical" evidence="8">
    <location>
        <begin position="436"/>
        <end position="455"/>
    </location>
</feature>
<dbReference type="PROSITE" id="PS50850">
    <property type="entry name" value="MFS"/>
    <property type="match status" value="1"/>
</dbReference>
<feature type="transmembrane region" description="Helical" evidence="8">
    <location>
        <begin position="467"/>
        <end position="489"/>
    </location>
</feature>
<dbReference type="OMA" id="NWNYRRR"/>
<dbReference type="GO" id="GO:0005886">
    <property type="term" value="C:plasma membrane"/>
    <property type="evidence" value="ECO:0007669"/>
    <property type="project" value="UniProtKB-ARBA"/>
</dbReference>
<evidence type="ECO:0000256" key="8">
    <source>
        <dbReference type="SAM" id="Phobius"/>
    </source>
</evidence>
<dbReference type="PANTHER" id="PTHR23502:SF51">
    <property type="entry name" value="QUINIDINE RESISTANCE PROTEIN 1-RELATED"/>
    <property type="match status" value="1"/>
</dbReference>
<feature type="transmembrane region" description="Helical" evidence="8">
    <location>
        <begin position="501"/>
        <end position="519"/>
    </location>
</feature>
<gene>
    <name evidence="10" type="ORF">LAFE_0E12002G</name>
</gene>
<feature type="transmembrane region" description="Helical" evidence="8">
    <location>
        <begin position="123"/>
        <end position="142"/>
    </location>
</feature>
<evidence type="ECO:0000256" key="7">
    <source>
        <dbReference type="SAM" id="MobiDB-lite"/>
    </source>
</evidence>
<evidence type="ECO:0000313" key="10">
    <source>
        <dbReference type="EMBL" id="SCW02003.1"/>
    </source>
</evidence>
<dbReference type="InterPro" id="IPR020846">
    <property type="entry name" value="MFS_dom"/>
</dbReference>
<proteinExistence type="inferred from homology"/>
<dbReference type="STRING" id="4955.A0A1G4MDT6"/>
<dbReference type="PANTHER" id="PTHR23502">
    <property type="entry name" value="MAJOR FACILITATOR SUPERFAMILY"/>
    <property type="match status" value="1"/>
</dbReference>
<feature type="region of interest" description="Disordered" evidence="7">
    <location>
        <begin position="1"/>
        <end position="74"/>
    </location>
</feature>
<comment type="subcellular location">
    <subcellularLocation>
        <location evidence="1">Membrane</location>
        <topology evidence="1">Multi-pass membrane protein</topology>
    </subcellularLocation>
</comment>
<dbReference type="GO" id="GO:0022857">
    <property type="term" value="F:transmembrane transporter activity"/>
    <property type="evidence" value="ECO:0007669"/>
    <property type="project" value="InterPro"/>
</dbReference>
<feature type="transmembrane region" description="Helical" evidence="8">
    <location>
        <begin position="525"/>
        <end position="549"/>
    </location>
</feature>
<dbReference type="CDD" id="cd17323">
    <property type="entry name" value="MFS_Tpo1_MDR_like"/>
    <property type="match status" value="1"/>
</dbReference>
<evidence type="ECO:0000256" key="1">
    <source>
        <dbReference type="ARBA" id="ARBA00004141"/>
    </source>
</evidence>
<evidence type="ECO:0000259" key="9">
    <source>
        <dbReference type="PROSITE" id="PS50850"/>
    </source>
</evidence>
<feature type="compositionally biased region" description="Basic and acidic residues" evidence="7">
    <location>
        <begin position="567"/>
        <end position="577"/>
    </location>
</feature>
<feature type="compositionally biased region" description="Polar residues" evidence="7">
    <location>
        <begin position="62"/>
        <end position="72"/>
    </location>
</feature>
<keyword evidence="11" id="KW-1185">Reference proteome</keyword>
<feature type="transmembrane region" description="Helical" evidence="8">
    <location>
        <begin position="154"/>
        <end position="172"/>
    </location>
</feature>
<comment type="similarity">
    <text evidence="6">Belongs to the major facilitator superfamily. CAR1 family.</text>
</comment>
<evidence type="ECO:0000256" key="5">
    <source>
        <dbReference type="ARBA" id="ARBA00023136"/>
    </source>
</evidence>
<sequence>MGSQKSLLERTDMTLHSSESSDSTSGHRDHPQELAAPEEARETENHSPITNKSENQHDNLAAKTSNKSSLQNDKVPYSRFGRRQKLTLVLICASSGLFSTIAAPIYYPALTTIEKDFNVSEELANISVVVYFIFQGLSPTLMGGLADTFGRRPIVVWSIALYLAACIGLARAQTYGEILFLRCLQSAGISPVIAVNMGIMGDVTTKAERGGYMGLTAGTQILGSAFGALIGAGITATWDWRAIFWFLTIGSGISLMSSLFLLPETKRTIVGNGSIIPASVLNRAPITLLPSFKKRMHVNNPDWETLAPPEKVKLLAPLEIMRCPEMALILLVAGLQFSLWTCQLTALSSVLEKEYHLTVAKVGLCYLPSGICTLISIVSAGRLLNWNYRRRFTKHEKWLLTVEKELLQEYDDDTTRVKHMIKTELRYKFNLFRARLEIVIIPLILSGGGFIAFGWCLDVHAPLATVLVFSGFASLFSNCIVACTTTLAVDLFPQRSSTASGCVNFARCILSAVFVASLSKMMKTMTIGGTFTFMACLTLASSALLWLPIKYGTALRYKRQQKIELREKEKAQSKEAQDLESQASTNNEDASSEDEGDLEIMRRISTAHSINV</sequence>
<feature type="region of interest" description="Disordered" evidence="7">
    <location>
        <begin position="567"/>
        <end position="599"/>
    </location>
</feature>
<feature type="domain" description="Major facilitator superfamily (MFS) profile" evidence="9">
    <location>
        <begin position="88"/>
        <end position="553"/>
    </location>
</feature>
<evidence type="ECO:0000256" key="4">
    <source>
        <dbReference type="ARBA" id="ARBA00022989"/>
    </source>
</evidence>
<dbReference type="Gene3D" id="1.20.1250.20">
    <property type="entry name" value="MFS general substrate transporter like domains"/>
    <property type="match status" value="1"/>
</dbReference>
<dbReference type="InterPro" id="IPR011701">
    <property type="entry name" value="MFS"/>
</dbReference>
<dbReference type="EMBL" id="LT598488">
    <property type="protein sequence ID" value="SCW02003.1"/>
    <property type="molecule type" value="Genomic_DNA"/>
</dbReference>
<accession>A0A1G4MDT6</accession>
<name>A0A1G4MDT6_LACFM</name>
<dbReference type="AlphaFoldDB" id="A0A1G4MDT6"/>
<dbReference type="SUPFAM" id="SSF103473">
    <property type="entry name" value="MFS general substrate transporter"/>
    <property type="match status" value="1"/>
</dbReference>